<dbReference type="Gene3D" id="3.40.50.720">
    <property type="entry name" value="NAD(P)-binding Rossmann-like Domain"/>
    <property type="match status" value="1"/>
</dbReference>
<accession>A0A832G267</accession>
<dbReference type="PANTHER" id="PTHR43245:SF23">
    <property type="entry name" value="NAD(P)-BINDING DOMAIN-CONTAINING PROTEIN"/>
    <property type="match status" value="1"/>
</dbReference>
<dbReference type="CDD" id="cd08946">
    <property type="entry name" value="SDR_e"/>
    <property type="match status" value="1"/>
</dbReference>
<evidence type="ECO:0000259" key="1">
    <source>
        <dbReference type="Pfam" id="PF01370"/>
    </source>
</evidence>
<name>A0A832G267_9BACT</name>
<feature type="domain" description="NAD-dependent epimerase/dehydratase" evidence="1">
    <location>
        <begin position="4"/>
        <end position="242"/>
    </location>
</feature>
<evidence type="ECO:0000313" key="2">
    <source>
        <dbReference type="EMBL" id="HGT47618.1"/>
    </source>
</evidence>
<dbReference type="InterPro" id="IPR001509">
    <property type="entry name" value="Epimerase_deHydtase"/>
</dbReference>
<protein>
    <submittedName>
        <fullName evidence="2">NAD(P)-dependent oxidoreductase</fullName>
    </submittedName>
</protein>
<reference evidence="2" key="1">
    <citation type="journal article" date="2020" name="mSystems">
        <title>Genome- and Community-Level Interaction Insights into Carbon Utilization and Element Cycling Functions of Hydrothermarchaeota in Hydrothermal Sediment.</title>
        <authorList>
            <person name="Zhou Z."/>
            <person name="Liu Y."/>
            <person name="Xu W."/>
            <person name="Pan J."/>
            <person name="Luo Z.H."/>
            <person name="Li M."/>
        </authorList>
    </citation>
    <scope>NUCLEOTIDE SEQUENCE [LARGE SCALE GENOMIC DNA]</scope>
    <source>
        <strain evidence="2">SpSt-500</strain>
    </source>
</reference>
<sequence>MKRILVTGAAGYIGSVVVKQLLNKGYFVRGIDILNFGGEALLSVYNHPNFEFIKGDLRNEDDVVKSLKEVDGVIHLAAIVGDPACAKEPQVAEDTNWKASKLLFDNAQLIPSVKRFVFASTCSNYGKMPGDNLLNEDSDLNPVSLYAKLKVKFEKYVLESETRKDFVPTTLRFATAYGLSPRVRFDLTVNEFSKEVALERELVIFGEQFWRPYCHVEDLASACILAMESEPKKVNHRVFNVGDSNENYQKKMIADEILKFVPSAKIKYVHKDEDPRDYKVDFSRIKNELGFKISRTVPQGLQEIYSIVKNGIIKNPDSKQYINI</sequence>
<dbReference type="PANTHER" id="PTHR43245">
    <property type="entry name" value="BIFUNCTIONAL POLYMYXIN RESISTANCE PROTEIN ARNA"/>
    <property type="match status" value="1"/>
</dbReference>
<dbReference type="SUPFAM" id="SSF51735">
    <property type="entry name" value="NAD(P)-binding Rossmann-fold domains"/>
    <property type="match status" value="1"/>
</dbReference>
<dbReference type="Pfam" id="PF01370">
    <property type="entry name" value="Epimerase"/>
    <property type="match status" value="1"/>
</dbReference>
<dbReference type="EMBL" id="DSVI01000007">
    <property type="protein sequence ID" value="HGT47618.1"/>
    <property type="molecule type" value="Genomic_DNA"/>
</dbReference>
<comment type="caution">
    <text evidence="2">The sequence shown here is derived from an EMBL/GenBank/DDBJ whole genome shotgun (WGS) entry which is preliminary data.</text>
</comment>
<dbReference type="InterPro" id="IPR036291">
    <property type="entry name" value="NAD(P)-bd_dom_sf"/>
</dbReference>
<organism evidence="2">
    <name type="scientific">Ignavibacterium album</name>
    <dbReference type="NCBI Taxonomy" id="591197"/>
    <lineage>
        <taxon>Bacteria</taxon>
        <taxon>Pseudomonadati</taxon>
        <taxon>Ignavibacteriota</taxon>
        <taxon>Ignavibacteria</taxon>
        <taxon>Ignavibacteriales</taxon>
        <taxon>Ignavibacteriaceae</taxon>
        <taxon>Ignavibacterium</taxon>
    </lineage>
</organism>
<dbReference type="InterPro" id="IPR050177">
    <property type="entry name" value="Lipid_A_modif_metabolic_enz"/>
</dbReference>
<gene>
    <name evidence="2" type="ORF">ENS56_06260</name>
</gene>
<dbReference type="AlphaFoldDB" id="A0A832G267"/>
<proteinExistence type="predicted"/>